<evidence type="ECO:0000256" key="2">
    <source>
        <dbReference type="ARBA" id="ARBA00005790"/>
    </source>
</evidence>
<reference evidence="12 13" key="1">
    <citation type="submission" date="2019-03" db="EMBL/GenBank/DDBJ databases">
        <title>Genomic Encyclopedia of Type Strains, Phase IV (KMG-IV): sequencing the most valuable type-strain genomes for metagenomic binning, comparative biology and taxonomic classification.</title>
        <authorList>
            <person name="Goeker M."/>
        </authorList>
    </citation>
    <scope>NUCLEOTIDE SEQUENCE [LARGE SCALE GENOMIC DNA]</scope>
    <source>
        <strain evidence="12 13">DSM 100013</strain>
    </source>
</reference>
<accession>A0A4R2TMJ4</accession>
<dbReference type="AlphaFoldDB" id="A0A4R2TMJ4"/>
<dbReference type="PROSITE" id="PS50052">
    <property type="entry name" value="GUANYLATE_KINASE_2"/>
    <property type="match status" value="1"/>
</dbReference>
<comment type="similarity">
    <text evidence="2">Belongs to the guanylate kinase family.</text>
</comment>
<evidence type="ECO:0000313" key="12">
    <source>
        <dbReference type="EMBL" id="TCQ03752.1"/>
    </source>
</evidence>
<dbReference type="InterPro" id="IPR027417">
    <property type="entry name" value="P-loop_NTPase"/>
</dbReference>
<comment type="caution">
    <text evidence="12">The sequence shown here is derived from an EMBL/GenBank/DDBJ whole genome shotgun (WGS) entry which is preliminary data.</text>
</comment>
<dbReference type="InterPro" id="IPR017665">
    <property type="entry name" value="Guanylate_kinase"/>
</dbReference>
<evidence type="ECO:0000256" key="4">
    <source>
        <dbReference type="ARBA" id="ARBA00016296"/>
    </source>
</evidence>
<evidence type="ECO:0000256" key="8">
    <source>
        <dbReference type="ARBA" id="ARBA00022840"/>
    </source>
</evidence>
<evidence type="ECO:0000259" key="11">
    <source>
        <dbReference type="PROSITE" id="PS50052"/>
    </source>
</evidence>
<keyword evidence="5" id="KW-0808">Transferase</keyword>
<name>A0A4R2TMJ4_9FIRM</name>
<proteinExistence type="inferred from homology"/>
<dbReference type="PANTHER" id="PTHR23117:SF13">
    <property type="entry name" value="GUANYLATE KINASE"/>
    <property type="match status" value="1"/>
</dbReference>
<dbReference type="PROSITE" id="PS00856">
    <property type="entry name" value="GUANYLATE_KINASE_1"/>
    <property type="match status" value="1"/>
</dbReference>
<evidence type="ECO:0000256" key="10">
    <source>
        <dbReference type="ARBA" id="ARBA00048594"/>
    </source>
</evidence>
<keyword evidence="7 12" id="KW-0418">Kinase</keyword>
<dbReference type="Gene3D" id="3.30.63.10">
    <property type="entry name" value="Guanylate Kinase phosphate binding domain"/>
    <property type="match status" value="1"/>
</dbReference>
<sequence length="201" mass="23143">MSTIVNFDQDKKTNQRGKAFIVVGSAGSGKNTLIKRALDKGLKITFIPSFTTRQMRAGESMGNPYYFTDIETFQKMIDNDEFLEYEKVHGRDFYGTHLKTYQYAVENGYHIITDLDVKGATKVKSIFKDDAVLIFIKVPNTETLKERLIHRGETTEEIEKRMERVAFEEAKSGEYDYIILNDDLNKASGEFCDVIEKYTEK</sequence>
<dbReference type="GO" id="GO:0005524">
    <property type="term" value="F:ATP binding"/>
    <property type="evidence" value="ECO:0007669"/>
    <property type="project" value="UniProtKB-KW"/>
</dbReference>
<feature type="domain" description="Guanylate kinase-like" evidence="11">
    <location>
        <begin position="17"/>
        <end position="196"/>
    </location>
</feature>
<evidence type="ECO:0000256" key="5">
    <source>
        <dbReference type="ARBA" id="ARBA00022679"/>
    </source>
</evidence>
<organism evidence="12 13">
    <name type="scientific">Serpentinicella alkaliphila</name>
    <dbReference type="NCBI Taxonomy" id="1734049"/>
    <lineage>
        <taxon>Bacteria</taxon>
        <taxon>Bacillati</taxon>
        <taxon>Bacillota</taxon>
        <taxon>Clostridia</taxon>
        <taxon>Peptostreptococcales</taxon>
        <taxon>Natronincolaceae</taxon>
        <taxon>Serpentinicella</taxon>
    </lineage>
</organism>
<evidence type="ECO:0000256" key="7">
    <source>
        <dbReference type="ARBA" id="ARBA00022777"/>
    </source>
</evidence>
<keyword evidence="6" id="KW-0547">Nucleotide-binding</keyword>
<dbReference type="PANTHER" id="PTHR23117">
    <property type="entry name" value="GUANYLATE KINASE-RELATED"/>
    <property type="match status" value="1"/>
</dbReference>
<evidence type="ECO:0000256" key="1">
    <source>
        <dbReference type="ARBA" id="ARBA00003531"/>
    </source>
</evidence>
<comment type="function">
    <text evidence="1">Essential for recycling GMP and indirectly, cGMP.</text>
</comment>
<dbReference type="Gene3D" id="3.40.50.300">
    <property type="entry name" value="P-loop containing nucleotide triphosphate hydrolases"/>
    <property type="match status" value="1"/>
</dbReference>
<dbReference type="SUPFAM" id="SSF52540">
    <property type="entry name" value="P-loop containing nucleoside triphosphate hydrolases"/>
    <property type="match status" value="1"/>
</dbReference>
<dbReference type="EMBL" id="SLYC01000008">
    <property type="protein sequence ID" value="TCQ03752.1"/>
    <property type="molecule type" value="Genomic_DNA"/>
</dbReference>
<keyword evidence="13" id="KW-1185">Reference proteome</keyword>
<evidence type="ECO:0000256" key="6">
    <source>
        <dbReference type="ARBA" id="ARBA00022741"/>
    </source>
</evidence>
<dbReference type="Pfam" id="PF00625">
    <property type="entry name" value="Guanylate_kin"/>
    <property type="match status" value="1"/>
</dbReference>
<evidence type="ECO:0000256" key="9">
    <source>
        <dbReference type="ARBA" id="ARBA00030128"/>
    </source>
</evidence>
<evidence type="ECO:0000256" key="3">
    <source>
        <dbReference type="ARBA" id="ARBA00012961"/>
    </source>
</evidence>
<dbReference type="RefSeq" id="WP_132847961.1">
    <property type="nucleotide sequence ID" value="NZ_CP058648.1"/>
</dbReference>
<dbReference type="EC" id="2.7.4.8" evidence="3"/>
<dbReference type="CDD" id="cd00071">
    <property type="entry name" value="GMPK"/>
    <property type="match status" value="1"/>
</dbReference>
<evidence type="ECO:0000313" key="13">
    <source>
        <dbReference type="Proteomes" id="UP000295504"/>
    </source>
</evidence>
<dbReference type="InterPro" id="IPR020590">
    <property type="entry name" value="Guanylate_kinase_CS"/>
</dbReference>
<dbReference type="GO" id="GO:0004385">
    <property type="term" value="F:GMP kinase activity"/>
    <property type="evidence" value="ECO:0007669"/>
    <property type="project" value="UniProtKB-EC"/>
</dbReference>
<dbReference type="GO" id="GO:0005829">
    <property type="term" value="C:cytosol"/>
    <property type="evidence" value="ECO:0007669"/>
    <property type="project" value="TreeGrafter"/>
</dbReference>
<comment type="catalytic activity">
    <reaction evidence="10">
        <text>GMP + ATP = GDP + ADP</text>
        <dbReference type="Rhea" id="RHEA:20780"/>
        <dbReference type="ChEBI" id="CHEBI:30616"/>
        <dbReference type="ChEBI" id="CHEBI:58115"/>
        <dbReference type="ChEBI" id="CHEBI:58189"/>
        <dbReference type="ChEBI" id="CHEBI:456216"/>
        <dbReference type="EC" id="2.7.4.8"/>
    </reaction>
</comment>
<dbReference type="NCBIfam" id="TIGR03263">
    <property type="entry name" value="guanyl_kin"/>
    <property type="match status" value="1"/>
</dbReference>
<dbReference type="Proteomes" id="UP000295504">
    <property type="component" value="Unassembled WGS sequence"/>
</dbReference>
<dbReference type="OrthoDB" id="9808150at2"/>
<dbReference type="InterPro" id="IPR008145">
    <property type="entry name" value="GK/Ca_channel_bsu"/>
</dbReference>
<protein>
    <recommendedName>
        <fullName evidence="4">Guanylate kinase</fullName>
        <ecNumber evidence="3">2.7.4.8</ecNumber>
    </recommendedName>
    <alternativeName>
        <fullName evidence="9">GMP kinase</fullName>
    </alternativeName>
</protein>
<keyword evidence="8" id="KW-0067">ATP-binding</keyword>
<gene>
    <name evidence="12" type="ORF">EDD79_100870</name>
</gene>
<dbReference type="InterPro" id="IPR008144">
    <property type="entry name" value="Guanylate_kin-like_dom"/>
</dbReference>
<dbReference type="SMART" id="SM00072">
    <property type="entry name" value="GuKc"/>
    <property type="match status" value="1"/>
</dbReference>